<accession>A0A1H4NST3</accession>
<proteinExistence type="predicted"/>
<evidence type="ECO:0000313" key="3">
    <source>
        <dbReference type="Proteomes" id="UP000242849"/>
    </source>
</evidence>
<dbReference type="STRING" id="53406.SAMN05421553_0118"/>
<dbReference type="Proteomes" id="UP000242849">
    <property type="component" value="Unassembled WGS sequence"/>
</dbReference>
<organism evidence="2 3">
    <name type="scientific">Pseudomonas anguilliseptica</name>
    <dbReference type="NCBI Taxonomy" id="53406"/>
    <lineage>
        <taxon>Bacteria</taxon>
        <taxon>Pseudomonadati</taxon>
        <taxon>Pseudomonadota</taxon>
        <taxon>Gammaproteobacteria</taxon>
        <taxon>Pseudomonadales</taxon>
        <taxon>Pseudomonadaceae</taxon>
        <taxon>Pseudomonas</taxon>
    </lineage>
</organism>
<name>A0A1H4NST3_PSEAG</name>
<keyword evidence="3" id="KW-1185">Reference proteome</keyword>
<protein>
    <submittedName>
        <fullName evidence="2">Uncharacterized protein</fullName>
    </submittedName>
</protein>
<dbReference type="AlphaFoldDB" id="A0A1H4NST3"/>
<feature type="chain" id="PRO_5017222959" evidence="1">
    <location>
        <begin position="25"/>
        <end position="42"/>
    </location>
</feature>
<reference evidence="3" key="1">
    <citation type="submission" date="2016-10" db="EMBL/GenBank/DDBJ databases">
        <authorList>
            <person name="Varghese N."/>
            <person name="Submissions S."/>
        </authorList>
    </citation>
    <scope>NUCLEOTIDE SEQUENCE [LARGE SCALE GENOMIC DNA]</scope>
    <source>
        <strain evidence="3">DSM 12111</strain>
    </source>
</reference>
<feature type="signal peptide" evidence="1">
    <location>
        <begin position="1"/>
        <end position="24"/>
    </location>
</feature>
<dbReference type="PROSITE" id="PS51257">
    <property type="entry name" value="PROKAR_LIPOPROTEIN"/>
    <property type="match status" value="1"/>
</dbReference>
<dbReference type="RefSeq" id="WP_276326431.1">
    <property type="nucleotide sequence ID" value="NZ_FNSC01000001.1"/>
</dbReference>
<keyword evidence="1" id="KW-0732">Signal</keyword>
<sequence>MKTTTTLSRSLLLVCLLGLLSACGGGEPETQSEVESHGHSHD</sequence>
<evidence type="ECO:0000313" key="2">
    <source>
        <dbReference type="EMBL" id="SEB97712.1"/>
    </source>
</evidence>
<dbReference type="EMBL" id="FNSC01000001">
    <property type="protein sequence ID" value="SEB97712.1"/>
    <property type="molecule type" value="Genomic_DNA"/>
</dbReference>
<evidence type="ECO:0000256" key="1">
    <source>
        <dbReference type="SAM" id="SignalP"/>
    </source>
</evidence>
<gene>
    <name evidence="2" type="ORF">SAMN05421553_0118</name>
</gene>